<sequence length="847" mass="95723">MIAFWGGIVAPDRSGASIFDGSLSFAFPTVEFFVGRSSCQAPPAPSSAPNYLENFPSSRKGQDCDSYQEICDGQRHNEEIRDRPQFGRTENCGYDQTIADYDHDINEGQHRQRKEQLRFTPIDSFQKIRRVQNRISPGREHVPKKLFAAASVRNLIKEFEPASAIYEFAVVISRTPRKHRIVQIFRVFFDGTSESGTYFDVTLLLKRGIFMAESLSSRSPDQWDGPSRGCFFGASSSNKANFRLGKKDNLGNRTGNLFMTAVCTSPLVFHAKCIQLDNSVIDPPINKTEEGEVSAGIAQLHVNSIERGSCEVSKGEPAGSVFFIIRFVADWVLVKSEGKIESLWTSRDGPGILIREVPELQLLKLQGPSIELMTNLAKPLTALPDLFIARGRKIAIFFLQSASSRVDTFSSNQLFISVENKSAEVPNRQLLLDGETMKAPYPHRDNYRESDPFLSDGESEVGRGPVGPSIHNVTSFPDFPNHRSYVRRTATGPRANRFDDAEILSAATLAHDASNPLPVSLGFLLLPGSTDHTIAVLGLEKAMQRRPRGCSEFAFSVFGWRDLLHQKKNIVEMDPKLGHLHGPSRSHAVPSHFGNSPSVLPPPDQLAPPLISCGRDFQIKNSCQEKRTLFAPPTSMIVSSWRTVLLIIPFFGKVEEKINFVSSRDDISNLVMRTRRPLLTVSREKVWSLAFADHLVMVPKSEREMKEMMKSLGKYVMKKKLEVDVEKTKMMVFNKRKRKRENGWKGRVPDTNGMLGRKEKDPGKKDREKYYQRNEYASEEVERLRAKGGWMNVELSDRDKDRDKQETRERIIESRHNKEYERCMTQRGNSEGPGERECKRKKNDGEI</sequence>
<feature type="compositionally biased region" description="Basic and acidic residues" evidence="1">
    <location>
        <begin position="756"/>
        <end position="772"/>
    </location>
</feature>
<dbReference type="EMBL" id="JABDTM020027393">
    <property type="protein sequence ID" value="KAH0810595.1"/>
    <property type="molecule type" value="Genomic_DNA"/>
</dbReference>
<protein>
    <submittedName>
        <fullName evidence="2">Uncharacterized protein</fullName>
    </submittedName>
</protein>
<feature type="compositionally biased region" description="Basic and acidic residues" evidence="1">
    <location>
        <begin position="795"/>
        <end position="824"/>
    </location>
</feature>
<feature type="region of interest" description="Disordered" evidence="1">
    <location>
        <begin position="793"/>
        <end position="847"/>
    </location>
</feature>
<feature type="region of interest" description="Disordered" evidence="1">
    <location>
        <begin position="736"/>
        <end position="772"/>
    </location>
</feature>
<name>A0A8J6H2I4_TENMO</name>
<reference evidence="2" key="2">
    <citation type="submission" date="2021-08" db="EMBL/GenBank/DDBJ databases">
        <authorList>
            <person name="Eriksson T."/>
        </authorList>
    </citation>
    <scope>NUCLEOTIDE SEQUENCE</scope>
    <source>
        <strain evidence="2">Stoneville</strain>
        <tissue evidence="2">Whole head</tissue>
    </source>
</reference>
<accession>A0A8J6H2I4</accession>
<gene>
    <name evidence="2" type="ORF">GEV33_012196</name>
</gene>
<reference evidence="2" key="1">
    <citation type="journal article" date="2020" name="J Insects Food Feed">
        <title>The yellow mealworm (Tenebrio molitor) genome: a resource for the emerging insects as food and feed industry.</title>
        <authorList>
            <person name="Eriksson T."/>
            <person name="Andere A."/>
            <person name="Kelstrup H."/>
            <person name="Emery V."/>
            <person name="Picard C."/>
        </authorList>
    </citation>
    <scope>NUCLEOTIDE SEQUENCE</scope>
    <source>
        <strain evidence="2">Stoneville</strain>
        <tissue evidence="2">Whole head</tissue>
    </source>
</reference>
<dbReference type="AlphaFoldDB" id="A0A8J6H2I4"/>
<evidence type="ECO:0000313" key="3">
    <source>
        <dbReference type="Proteomes" id="UP000719412"/>
    </source>
</evidence>
<proteinExistence type="predicted"/>
<keyword evidence="3" id="KW-1185">Reference proteome</keyword>
<evidence type="ECO:0000313" key="2">
    <source>
        <dbReference type="EMBL" id="KAH0810595.1"/>
    </source>
</evidence>
<evidence type="ECO:0000256" key="1">
    <source>
        <dbReference type="SAM" id="MobiDB-lite"/>
    </source>
</evidence>
<organism evidence="2 3">
    <name type="scientific">Tenebrio molitor</name>
    <name type="common">Yellow mealworm beetle</name>
    <dbReference type="NCBI Taxonomy" id="7067"/>
    <lineage>
        <taxon>Eukaryota</taxon>
        <taxon>Metazoa</taxon>
        <taxon>Ecdysozoa</taxon>
        <taxon>Arthropoda</taxon>
        <taxon>Hexapoda</taxon>
        <taxon>Insecta</taxon>
        <taxon>Pterygota</taxon>
        <taxon>Neoptera</taxon>
        <taxon>Endopterygota</taxon>
        <taxon>Coleoptera</taxon>
        <taxon>Polyphaga</taxon>
        <taxon>Cucujiformia</taxon>
        <taxon>Tenebrionidae</taxon>
        <taxon>Tenebrio</taxon>
    </lineage>
</organism>
<feature type="compositionally biased region" description="Basic and acidic residues" evidence="1">
    <location>
        <begin position="833"/>
        <end position="847"/>
    </location>
</feature>
<dbReference type="Proteomes" id="UP000719412">
    <property type="component" value="Unassembled WGS sequence"/>
</dbReference>
<comment type="caution">
    <text evidence="2">The sequence shown here is derived from an EMBL/GenBank/DDBJ whole genome shotgun (WGS) entry which is preliminary data.</text>
</comment>